<proteinExistence type="predicted"/>
<dbReference type="RefSeq" id="WP_202155019.1">
    <property type="nucleotide sequence ID" value="NZ_JAYGOJ010000006.1"/>
</dbReference>
<keyword evidence="4" id="KW-1185">Reference proteome</keyword>
<sequence>MKDDDKSNSSQVNQSGDPVAFGELYTLRDIKKLHSELLQRHFGSTLQWLKSIYPCIVGMQFVLYLFFVYVVGVEPEFKLELRNPMSLVAFSLFLSVSWPMVMVPVNRGIPPTFEECEFLLCAQYVQAHEGCDKAELIERLQAHRRVIQAQVLSNDLLRKQSWLLWFWCRVR</sequence>
<feature type="transmembrane region" description="Helical" evidence="1">
    <location>
        <begin position="51"/>
        <end position="73"/>
    </location>
</feature>
<evidence type="ECO:0000313" key="2">
    <source>
        <dbReference type="EMBL" id="MEA9434665.1"/>
    </source>
</evidence>
<evidence type="ECO:0000313" key="3">
    <source>
        <dbReference type="EMBL" id="QQX12777.1"/>
    </source>
</evidence>
<dbReference type="EMBL" id="JAYGOJ010000006">
    <property type="protein sequence ID" value="MEA9434665.1"/>
    <property type="molecule type" value="Genomic_DNA"/>
</dbReference>
<protein>
    <submittedName>
        <fullName evidence="3">Uncharacterized protein</fullName>
    </submittedName>
</protein>
<name>A0A7U0LDV2_AERCA</name>
<organism evidence="3">
    <name type="scientific">Aeromonas caviae</name>
    <name type="common">Aeromonas punctata</name>
    <dbReference type="NCBI Taxonomy" id="648"/>
    <lineage>
        <taxon>Bacteria</taxon>
        <taxon>Pseudomonadati</taxon>
        <taxon>Pseudomonadota</taxon>
        <taxon>Gammaproteobacteria</taxon>
        <taxon>Aeromonadales</taxon>
        <taxon>Aeromonadaceae</taxon>
        <taxon>Aeromonas</taxon>
    </lineage>
</organism>
<evidence type="ECO:0000256" key="1">
    <source>
        <dbReference type="SAM" id="Phobius"/>
    </source>
</evidence>
<accession>A0A7U0LDV2</accession>
<keyword evidence="1" id="KW-0812">Transmembrane</keyword>
<dbReference type="Proteomes" id="UP001304847">
    <property type="component" value="Unassembled WGS sequence"/>
</dbReference>
<dbReference type="AlphaFoldDB" id="A0A7U0LDV2"/>
<evidence type="ECO:0000313" key="4">
    <source>
        <dbReference type="Proteomes" id="UP001304847"/>
    </source>
</evidence>
<gene>
    <name evidence="3" type="ORF">JC965_27015</name>
    <name evidence="2" type="ORF">VCX44_02265</name>
</gene>
<dbReference type="EMBL" id="CP068231">
    <property type="protein sequence ID" value="QQX12777.1"/>
    <property type="molecule type" value="Genomic_DNA"/>
</dbReference>
<keyword evidence="1" id="KW-1133">Transmembrane helix</keyword>
<geneLocation type="plasmid" evidence="3">
    <name>p1</name>
</geneLocation>
<feature type="transmembrane region" description="Helical" evidence="1">
    <location>
        <begin position="85"/>
        <end position="105"/>
    </location>
</feature>
<reference evidence="2 4" key="2">
    <citation type="submission" date="2023-12" db="EMBL/GenBank/DDBJ databases">
        <title>Characterization of antibiotic resistance in Aeromonas spp. in hospital effluent.</title>
        <authorList>
            <person name="Negoseki B.R.S."/>
            <person name="Krul D."/>
            <person name="Siqueira A.C."/>
            <person name="Almeida M."/>
            <person name="Mesa D."/>
            <person name="Conte D."/>
            <person name="Dalla-Costa L.M."/>
        </authorList>
    </citation>
    <scope>NUCLEOTIDE SEQUENCE [LARGE SCALE GENOMIC DNA]</scope>
    <source>
        <strain evidence="2 4">36v</strain>
    </source>
</reference>
<keyword evidence="1" id="KW-0472">Membrane</keyword>
<keyword evidence="3" id="KW-0614">Plasmid</keyword>
<reference evidence="3" key="1">
    <citation type="submission" date="2021-01" db="EMBL/GenBank/DDBJ databases">
        <title>GES Beta-lactamases isolated from hospital effluents in Brazil.</title>
        <authorList>
            <person name="Conte D."/>
            <person name="Mesa D."/>
            <person name="Palmeiro J.K."/>
            <person name="Dalla-Costa L.M."/>
        </authorList>
    </citation>
    <scope>NUCLEOTIDE SEQUENCE [LARGE SCALE GENOMIC DNA]</scope>
    <source>
        <strain evidence="3">Aero21</strain>
        <plasmid evidence="3">p1</plasmid>
    </source>
</reference>